<accession>A0ABD2ZKQ2</accession>
<feature type="region of interest" description="Disordered" evidence="1">
    <location>
        <begin position="51"/>
        <end position="146"/>
    </location>
</feature>
<sequence>MMSDDSTEMSNTEVGCEGRDYDWENELVKRNGVKILGKGGIGEVGIYGVKSLGSSRESGDGVRGVGTDGASREGVRGAGQSKVVHETESENEDNSGNSSEAETDEEVEEETEEEVEEETEKNVEKETEEVIPTSCKKQSKKKTSSP</sequence>
<dbReference type="AlphaFoldDB" id="A0ABD2ZKQ2"/>
<proteinExistence type="predicted"/>
<dbReference type="EMBL" id="JBJUIK010000008">
    <property type="protein sequence ID" value="KAL3519991.1"/>
    <property type="molecule type" value="Genomic_DNA"/>
</dbReference>
<dbReference type="Proteomes" id="UP001630127">
    <property type="component" value="Unassembled WGS sequence"/>
</dbReference>
<feature type="compositionally biased region" description="Basic residues" evidence="1">
    <location>
        <begin position="137"/>
        <end position="146"/>
    </location>
</feature>
<evidence type="ECO:0000256" key="1">
    <source>
        <dbReference type="SAM" id="MobiDB-lite"/>
    </source>
</evidence>
<comment type="caution">
    <text evidence="2">The sequence shown here is derived from an EMBL/GenBank/DDBJ whole genome shotgun (WGS) entry which is preliminary data.</text>
</comment>
<feature type="compositionally biased region" description="Acidic residues" evidence="1">
    <location>
        <begin position="101"/>
        <end position="119"/>
    </location>
</feature>
<protein>
    <submittedName>
        <fullName evidence="2">Uncharacterized protein</fullName>
    </submittedName>
</protein>
<organism evidence="2 3">
    <name type="scientific">Cinchona calisaya</name>
    <dbReference type="NCBI Taxonomy" id="153742"/>
    <lineage>
        <taxon>Eukaryota</taxon>
        <taxon>Viridiplantae</taxon>
        <taxon>Streptophyta</taxon>
        <taxon>Embryophyta</taxon>
        <taxon>Tracheophyta</taxon>
        <taxon>Spermatophyta</taxon>
        <taxon>Magnoliopsida</taxon>
        <taxon>eudicotyledons</taxon>
        <taxon>Gunneridae</taxon>
        <taxon>Pentapetalae</taxon>
        <taxon>asterids</taxon>
        <taxon>lamiids</taxon>
        <taxon>Gentianales</taxon>
        <taxon>Rubiaceae</taxon>
        <taxon>Cinchonoideae</taxon>
        <taxon>Cinchoneae</taxon>
        <taxon>Cinchona</taxon>
    </lineage>
</organism>
<evidence type="ECO:0000313" key="3">
    <source>
        <dbReference type="Proteomes" id="UP001630127"/>
    </source>
</evidence>
<evidence type="ECO:0000313" key="2">
    <source>
        <dbReference type="EMBL" id="KAL3519991.1"/>
    </source>
</evidence>
<gene>
    <name evidence="2" type="ORF">ACH5RR_018140</name>
</gene>
<keyword evidence="3" id="KW-1185">Reference proteome</keyword>
<reference evidence="2 3" key="1">
    <citation type="submission" date="2024-11" db="EMBL/GenBank/DDBJ databases">
        <title>A near-complete genome assembly of Cinchona calisaya.</title>
        <authorList>
            <person name="Lian D.C."/>
            <person name="Zhao X.W."/>
            <person name="Wei L."/>
        </authorList>
    </citation>
    <scope>NUCLEOTIDE SEQUENCE [LARGE SCALE GENOMIC DNA]</scope>
    <source>
        <tissue evidence="2">Nenye</tissue>
    </source>
</reference>
<name>A0ABD2ZKQ2_9GENT</name>